<dbReference type="PANTHER" id="PTHR43852:SF3">
    <property type="entry name" value="NUCLEOTIDYLTRANSFERASE"/>
    <property type="match status" value="1"/>
</dbReference>
<dbReference type="Gene3D" id="3.30.460.10">
    <property type="entry name" value="Beta Polymerase, domain 2"/>
    <property type="match status" value="1"/>
</dbReference>
<evidence type="ECO:0000313" key="3">
    <source>
        <dbReference type="Proteomes" id="UP000015543"/>
    </source>
</evidence>
<dbReference type="KEGG" id="thb:N186_08955"/>
<dbReference type="eggNOG" id="arCOG02110">
    <property type="taxonomic scope" value="Archaea"/>
</dbReference>
<dbReference type="Proteomes" id="UP000015543">
    <property type="component" value="Chromosome"/>
</dbReference>
<dbReference type="CDD" id="cd05403">
    <property type="entry name" value="NT_KNTase_like"/>
    <property type="match status" value="1"/>
</dbReference>
<dbReference type="PATRIC" id="fig|1365176.7.peg.1772"/>
<dbReference type="HOGENOM" id="CLU_156338_0_0_2"/>
<organism evidence="2 3">
    <name type="scientific">Thermofilum adornatum</name>
    <dbReference type="NCBI Taxonomy" id="1365176"/>
    <lineage>
        <taxon>Archaea</taxon>
        <taxon>Thermoproteota</taxon>
        <taxon>Thermoprotei</taxon>
        <taxon>Thermofilales</taxon>
        <taxon>Thermofilaceae</taxon>
        <taxon>Thermofilum</taxon>
    </lineage>
</organism>
<name>S6A633_9CREN</name>
<dbReference type="SUPFAM" id="SSF81301">
    <property type="entry name" value="Nucleotidyltransferase"/>
    <property type="match status" value="1"/>
</dbReference>
<proteinExistence type="predicted"/>
<feature type="domain" description="Polymerase beta nucleotidyltransferase" evidence="1">
    <location>
        <begin position="14"/>
        <end position="110"/>
    </location>
</feature>
<dbReference type="Pfam" id="PF18765">
    <property type="entry name" value="Polbeta"/>
    <property type="match status" value="1"/>
</dbReference>
<dbReference type="InterPro" id="IPR052930">
    <property type="entry name" value="TA_antitoxin_MntA"/>
</dbReference>
<protein>
    <recommendedName>
        <fullName evidence="1">Polymerase beta nucleotidyltransferase domain-containing protein</fullName>
    </recommendedName>
</protein>
<dbReference type="PANTHER" id="PTHR43852">
    <property type="entry name" value="NUCLEOTIDYLTRANSFERASE"/>
    <property type="match status" value="1"/>
</dbReference>
<keyword evidence="3" id="KW-1185">Reference proteome</keyword>
<evidence type="ECO:0000259" key="1">
    <source>
        <dbReference type="Pfam" id="PF18765"/>
    </source>
</evidence>
<dbReference type="EMBL" id="CP006646">
    <property type="protein sequence ID" value="AGT36127.1"/>
    <property type="molecule type" value="Genomic_DNA"/>
</dbReference>
<sequence length="150" mass="17451">MIIIFMEQSLDTLKSFNWKDFGVAFAVLFGSRVSGKVFRGDWDIAVWLEELKGFDELFARVADLQYSLSKRLGVPEEAVDIVVLNRYEKLPCTLLIEILGKGKPIYVKDFESFLELQMRILFPCFDFMIDAKKLRLLEVQVEAVTKRWES</sequence>
<dbReference type="AlphaFoldDB" id="S6A633"/>
<dbReference type="InterPro" id="IPR043519">
    <property type="entry name" value="NT_sf"/>
</dbReference>
<dbReference type="InterPro" id="IPR041633">
    <property type="entry name" value="Polbeta"/>
</dbReference>
<reference evidence="2 3" key="1">
    <citation type="journal article" date="2013" name="Genome Announc.">
        <title>Complete Genomic Sequence of 'Thermofilum adornatus' Strain 1910bT, a Hyperthermophilic Anaerobic Organotrophic Crenarchaeon.</title>
        <authorList>
            <person name="Dominova I.N."/>
            <person name="Kublanov I.V."/>
            <person name="Podosokorskaya O.A."/>
            <person name="Derbikova K.S."/>
            <person name="Patrushev M.V."/>
            <person name="Toshchakov S.V."/>
        </authorList>
    </citation>
    <scope>NUCLEOTIDE SEQUENCE [LARGE SCALE GENOMIC DNA]</scope>
    <source>
        <strain evidence="3">1910b</strain>
    </source>
</reference>
<evidence type="ECO:0000313" key="2">
    <source>
        <dbReference type="EMBL" id="AGT36127.1"/>
    </source>
</evidence>
<gene>
    <name evidence="2" type="ORF">N186_08955</name>
</gene>
<accession>S6A633</accession>